<sequence length="224" mass="26651">MKNELQLNIPKNYILFFFDDNIFKNYTQFLSEKDIDNCLYYAKKFDLNNISNKIILNVKNDADVLNNAKLKEIKNMCSLFNEKYFYFFSGDKTNGACFKFPYDFKIKVENNSEQLFYSPLSSYNSWMTSNWCRYVSGGHKSDISIGENKYLDFSHELVVFKAEHFESISKIYESKYGVITPILQHKEFFEKIFELEFKYLLSNNVYITNNSIDYIKKQLDSSIY</sequence>
<name>A0A1M6HMI8_9FLAO</name>
<gene>
    <name evidence="1" type="ORF">IMZ16_05360</name>
    <name evidence="2" type="ORF">SAMN05443429_1149</name>
</gene>
<dbReference type="Proteomes" id="UP000184335">
    <property type="component" value="Unassembled WGS sequence"/>
</dbReference>
<keyword evidence="3" id="KW-1185">Reference proteome</keyword>
<dbReference type="RefSeq" id="WP_073180959.1">
    <property type="nucleotide sequence ID" value="NZ_CP063145.1"/>
</dbReference>
<evidence type="ECO:0000313" key="1">
    <source>
        <dbReference type="EMBL" id="QOR72978.1"/>
    </source>
</evidence>
<evidence type="ECO:0000313" key="3">
    <source>
        <dbReference type="Proteomes" id="UP000184335"/>
    </source>
</evidence>
<accession>A0A1M6HMI8</accession>
<evidence type="ECO:0000313" key="2">
    <source>
        <dbReference type="EMBL" id="SHJ23395.1"/>
    </source>
</evidence>
<dbReference type="EMBL" id="CP063145">
    <property type="protein sequence ID" value="QOR72978.1"/>
    <property type="molecule type" value="Genomic_DNA"/>
</dbReference>
<evidence type="ECO:0000313" key="4">
    <source>
        <dbReference type="Proteomes" id="UP000593605"/>
    </source>
</evidence>
<dbReference type="KEGG" id="civ:IMZ16_05360"/>
<dbReference type="Proteomes" id="UP000593605">
    <property type="component" value="Chromosome"/>
</dbReference>
<organism evidence="2 3">
    <name type="scientific">Cruoricaptor ignavus</name>
    <dbReference type="NCBI Taxonomy" id="1118202"/>
    <lineage>
        <taxon>Bacteria</taxon>
        <taxon>Pseudomonadati</taxon>
        <taxon>Bacteroidota</taxon>
        <taxon>Flavobacteriia</taxon>
        <taxon>Flavobacteriales</taxon>
        <taxon>Weeksellaceae</taxon>
        <taxon>Cruoricaptor</taxon>
    </lineage>
</organism>
<reference evidence="1 4" key="2">
    <citation type="submission" date="2020-10" db="EMBL/GenBank/DDBJ databases">
        <title>Complete genome of Cruoricapor ignavus strain M1214 isolated from the blood culture of a febrile patient.</title>
        <authorList>
            <person name="Guglielmino C.J.D."/>
        </authorList>
    </citation>
    <scope>NUCLEOTIDE SEQUENCE [LARGE SCALE GENOMIC DNA]</scope>
    <source>
        <strain evidence="1 4">M1214</strain>
    </source>
</reference>
<reference evidence="2 3" key="1">
    <citation type="submission" date="2016-11" db="EMBL/GenBank/DDBJ databases">
        <authorList>
            <person name="Jaros S."/>
            <person name="Januszkiewicz K."/>
            <person name="Wedrychowicz H."/>
        </authorList>
    </citation>
    <scope>NUCLEOTIDE SEQUENCE [LARGE SCALE GENOMIC DNA]</scope>
    <source>
        <strain evidence="2 3">DSM 25479</strain>
    </source>
</reference>
<proteinExistence type="predicted"/>
<dbReference type="STRING" id="1118202.SAMN05443429_1149"/>
<dbReference type="AlphaFoldDB" id="A0A1M6HMI8"/>
<protein>
    <submittedName>
        <fullName evidence="2">Uncharacterized protein</fullName>
    </submittedName>
</protein>
<dbReference type="EMBL" id="FQYI01000014">
    <property type="protein sequence ID" value="SHJ23395.1"/>
    <property type="molecule type" value="Genomic_DNA"/>
</dbReference>